<feature type="transmembrane region" description="Helical" evidence="9">
    <location>
        <begin position="437"/>
        <end position="459"/>
    </location>
</feature>
<dbReference type="FunFam" id="1.20.1250.20:FF:000078">
    <property type="entry name" value="MFS maltose transporter, putative"/>
    <property type="match status" value="1"/>
</dbReference>
<organism evidence="11 12">
    <name type="scientific">Thyridium curvatum</name>
    <dbReference type="NCBI Taxonomy" id="1093900"/>
    <lineage>
        <taxon>Eukaryota</taxon>
        <taxon>Fungi</taxon>
        <taxon>Dikarya</taxon>
        <taxon>Ascomycota</taxon>
        <taxon>Pezizomycotina</taxon>
        <taxon>Sordariomycetes</taxon>
        <taxon>Sordariomycetidae</taxon>
        <taxon>Thyridiales</taxon>
        <taxon>Thyridiaceae</taxon>
        <taxon>Thyridium</taxon>
    </lineage>
</organism>
<dbReference type="AlphaFoldDB" id="A0A507B2Z5"/>
<accession>A0A507B2Z5</accession>
<evidence type="ECO:0000256" key="4">
    <source>
        <dbReference type="ARBA" id="ARBA00022692"/>
    </source>
</evidence>
<dbReference type="Gene3D" id="1.20.1250.20">
    <property type="entry name" value="MFS general substrate transporter like domains"/>
    <property type="match status" value="1"/>
</dbReference>
<proteinExistence type="inferred from homology"/>
<dbReference type="PROSITE" id="PS00217">
    <property type="entry name" value="SUGAR_TRANSPORT_2"/>
    <property type="match status" value="1"/>
</dbReference>
<dbReference type="GO" id="GO:0005351">
    <property type="term" value="F:carbohydrate:proton symporter activity"/>
    <property type="evidence" value="ECO:0007669"/>
    <property type="project" value="TreeGrafter"/>
</dbReference>
<sequence>MTGPTSKAQSTKEVAQVVEDSARVAEAHDATQQEHEMGLLEALSLYPKGVLWSIVMSTAVIMEGYDTKLMGSFYAQPAFQKAYGVEVKPGSYQITAPWQAGLGNGSTVGQLMGLLVAGYASERFGFRRTMLVSMVVIAAFIFIPFFAPNIEVLEVGQVLFGIPLGLFQTVTVVYASEITPLCLRPYLTNYAFGQIIATGLLRGVLSRTDEWAYRIPFAAQWVWPAILMPAIYLAPESPWWLVRRGRLDQARRELQRLTSARNVHFDLEKNISLMLVTTEHERAVDAATSYWACFRGVNTRRTVIAIGIYCIQTLSGNPLRAYSTYFLQQAGMPTTQAFNMAIIGYGVAIGGGFFSWVLLPLFGRRTIYLWGLCLMFIIMVLVGGLGVPQAESPKPAYAWAIGSVLIVSSFLYNCSIGPLTNTLCAEIPSTLLRSKTVVLARWSYTVSGIVAGTLTPYQLNPTAWNWAAKTGFFWAGACLISVVFSFFYVPESKGRTTAEMDLLFEKKVAPRRFAKTQVNFNEIIPTNNKEESV</sequence>
<dbReference type="NCBIfam" id="TIGR00879">
    <property type="entry name" value="SP"/>
    <property type="match status" value="1"/>
</dbReference>
<feature type="transmembrane region" description="Helical" evidence="9">
    <location>
        <begin position="131"/>
        <end position="150"/>
    </location>
</feature>
<dbReference type="InterPro" id="IPR005829">
    <property type="entry name" value="Sugar_transporter_CS"/>
</dbReference>
<feature type="transmembrane region" description="Helical" evidence="9">
    <location>
        <begin position="342"/>
        <end position="362"/>
    </location>
</feature>
<evidence type="ECO:0000256" key="5">
    <source>
        <dbReference type="ARBA" id="ARBA00022989"/>
    </source>
</evidence>
<evidence type="ECO:0000256" key="6">
    <source>
        <dbReference type="ARBA" id="ARBA00023136"/>
    </source>
</evidence>
<dbReference type="FunCoup" id="A0A507B2Z5">
    <property type="interactions" value="38"/>
</dbReference>
<evidence type="ECO:0000256" key="1">
    <source>
        <dbReference type="ARBA" id="ARBA00004141"/>
    </source>
</evidence>
<feature type="transmembrane region" description="Helical" evidence="9">
    <location>
        <begin position="396"/>
        <end position="416"/>
    </location>
</feature>
<dbReference type="PANTHER" id="PTHR48022">
    <property type="entry name" value="PLASTIDIC GLUCOSE TRANSPORTER 4"/>
    <property type="match status" value="1"/>
</dbReference>
<dbReference type="Pfam" id="PF00083">
    <property type="entry name" value="Sugar_tr"/>
    <property type="match status" value="1"/>
</dbReference>
<keyword evidence="12" id="KW-1185">Reference proteome</keyword>
<evidence type="ECO:0000256" key="7">
    <source>
        <dbReference type="ARBA" id="ARBA00026248"/>
    </source>
</evidence>
<dbReference type="InParanoid" id="A0A507B2Z5"/>
<dbReference type="PROSITE" id="PS50850">
    <property type="entry name" value="MFS"/>
    <property type="match status" value="1"/>
</dbReference>
<feature type="transmembrane region" description="Helical" evidence="9">
    <location>
        <begin position="303"/>
        <end position="322"/>
    </location>
</feature>
<feature type="transmembrane region" description="Helical" evidence="9">
    <location>
        <begin position="211"/>
        <end position="234"/>
    </location>
</feature>
<dbReference type="InterPro" id="IPR050360">
    <property type="entry name" value="MFS_Sugar_Transporters"/>
</dbReference>
<dbReference type="RefSeq" id="XP_030998343.1">
    <property type="nucleotide sequence ID" value="XM_031137888.1"/>
</dbReference>
<dbReference type="Proteomes" id="UP000319257">
    <property type="component" value="Unassembled WGS sequence"/>
</dbReference>
<dbReference type="PANTHER" id="PTHR48022:SF5">
    <property type="entry name" value="ALPHA-GLUCOSIDES PERMEASE MPH2-RELATED"/>
    <property type="match status" value="1"/>
</dbReference>
<feature type="transmembrane region" description="Helical" evidence="9">
    <location>
        <begin position="187"/>
        <end position="205"/>
    </location>
</feature>
<evidence type="ECO:0000259" key="10">
    <source>
        <dbReference type="PROSITE" id="PS50850"/>
    </source>
</evidence>
<keyword evidence="6 9" id="KW-0472">Membrane</keyword>
<evidence type="ECO:0000256" key="2">
    <source>
        <dbReference type="ARBA" id="ARBA00010992"/>
    </source>
</evidence>
<reference evidence="11 12" key="1">
    <citation type="submission" date="2019-06" db="EMBL/GenBank/DDBJ databases">
        <title>Draft genome sequence of the filamentous fungus Phialemoniopsis curvata isolated from diesel fuel.</title>
        <authorList>
            <person name="Varaljay V.A."/>
            <person name="Lyon W.J."/>
            <person name="Crouch A.L."/>
            <person name="Drake C.E."/>
            <person name="Hollomon J.M."/>
            <person name="Nadeau L.J."/>
            <person name="Nunn H.S."/>
            <person name="Stevenson B.S."/>
            <person name="Bojanowski C.L."/>
            <person name="Crookes-Goodson W.J."/>
        </authorList>
    </citation>
    <scope>NUCLEOTIDE SEQUENCE [LARGE SCALE GENOMIC DNA]</scope>
    <source>
        <strain evidence="11 12">D216</strain>
    </source>
</reference>
<evidence type="ECO:0000256" key="8">
    <source>
        <dbReference type="RuleBase" id="RU003346"/>
    </source>
</evidence>
<dbReference type="SUPFAM" id="SSF103473">
    <property type="entry name" value="MFS general substrate transporter"/>
    <property type="match status" value="1"/>
</dbReference>
<dbReference type="InterPro" id="IPR036259">
    <property type="entry name" value="MFS_trans_sf"/>
</dbReference>
<keyword evidence="3 8" id="KW-0813">Transport</keyword>
<keyword evidence="7" id="KW-0462">Maltose metabolism</keyword>
<feature type="transmembrane region" description="Helical" evidence="9">
    <location>
        <begin position="156"/>
        <end position="175"/>
    </location>
</feature>
<dbReference type="GO" id="GO:0000023">
    <property type="term" value="P:maltose metabolic process"/>
    <property type="evidence" value="ECO:0007669"/>
    <property type="project" value="UniProtKB-KW"/>
</dbReference>
<dbReference type="InterPro" id="IPR003663">
    <property type="entry name" value="Sugar/inositol_transpt"/>
</dbReference>
<evidence type="ECO:0000313" key="12">
    <source>
        <dbReference type="Proteomes" id="UP000319257"/>
    </source>
</evidence>
<evidence type="ECO:0000313" key="11">
    <source>
        <dbReference type="EMBL" id="TPX16632.1"/>
    </source>
</evidence>
<comment type="subcellular location">
    <subcellularLocation>
        <location evidence="1">Membrane</location>
        <topology evidence="1">Multi-pass membrane protein</topology>
    </subcellularLocation>
</comment>
<feature type="transmembrane region" description="Helical" evidence="9">
    <location>
        <begin position="471"/>
        <end position="490"/>
    </location>
</feature>
<evidence type="ECO:0000256" key="3">
    <source>
        <dbReference type="ARBA" id="ARBA00022448"/>
    </source>
</evidence>
<evidence type="ECO:0000256" key="9">
    <source>
        <dbReference type="SAM" id="Phobius"/>
    </source>
</evidence>
<name>A0A507B2Z5_9PEZI</name>
<feature type="domain" description="Major facilitator superfamily (MFS) profile" evidence="10">
    <location>
        <begin position="52"/>
        <end position="493"/>
    </location>
</feature>
<dbReference type="InterPro" id="IPR005828">
    <property type="entry name" value="MFS_sugar_transport-like"/>
</dbReference>
<protein>
    <recommendedName>
        <fullName evidence="10">Major facilitator superfamily (MFS) profile domain-containing protein</fullName>
    </recommendedName>
</protein>
<comment type="caution">
    <text evidence="11">The sequence shown here is derived from an EMBL/GenBank/DDBJ whole genome shotgun (WGS) entry which is preliminary data.</text>
</comment>
<keyword evidence="4 9" id="KW-0812">Transmembrane</keyword>
<dbReference type="EMBL" id="SKBQ01000016">
    <property type="protein sequence ID" value="TPX16632.1"/>
    <property type="molecule type" value="Genomic_DNA"/>
</dbReference>
<dbReference type="InterPro" id="IPR020846">
    <property type="entry name" value="MFS_dom"/>
</dbReference>
<dbReference type="GeneID" id="41971020"/>
<dbReference type="GO" id="GO:0016020">
    <property type="term" value="C:membrane"/>
    <property type="evidence" value="ECO:0007669"/>
    <property type="project" value="UniProtKB-SubCell"/>
</dbReference>
<dbReference type="OrthoDB" id="6612291at2759"/>
<feature type="transmembrane region" description="Helical" evidence="9">
    <location>
        <begin position="369"/>
        <end position="390"/>
    </location>
</feature>
<gene>
    <name evidence="11" type="ORF">E0L32_003573</name>
</gene>
<keyword evidence="5 9" id="KW-1133">Transmembrane helix</keyword>
<comment type="similarity">
    <text evidence="2 8">Belongs to the major facilitator superfamily. Sugar transporter (TC 2.A.1.1) family.</text>
</comment>